<evidence type="ECO:0000313" key="2">
    <source>
        <dbReference type="EMBL" id="QHQ61226.1"/>
    </source>
</evidence>
<keyword evidence="1" id="KW-0472">Membrane</keyword>
<dbReference type="Proteomes" id="UP000464314">
    <property type="component" value="Chromosome"/>
</dbReference>
<name>A0A6P1TN10_9FIRM</name>
<protein>
    <submittedName>
        <fullName evidence="2">Uncharacterized protein</fullName>
    </submittedName>
</protein>
<keyword evidence="1" id="KW-1133">Transmembrane helix</keyword>
<feature type="transmembrane region" description="Helical" evidence="1">
    <location>
        <begin position="75"/>
        <end position="92"/>
    </location>
</feature>
<dbReference type="EMBL" id="CP048000">
    <property type="protein sequence ID" value="QHQ61226.1"/>
    <property type="molecule type" value="Genomic_DNA"/>
</dbReference>
<dbReference type="AlphaFoldDB" id="A0A6P1TN10"/>
<gene>
    <name evidence="2" type="ORF">Ana3638_10955</name>
</gene>
<organism evidence="2 3">
    <name type="scientific">Anaerocolumna sedimenticola</name>
    <dbReference type="NCBI Taxonomy" id="2696063"/>
    <lineage>
        <taxon>Bacteria</taxon>
        <taxon>Bacillati</taxon>
        <taxon>Bacillota</taxon>
        <taxon>Clostridia</taxon>
        <taxon>Lachnospirales</taxon>
        <taxon>Lachnospiraceae</taxon>
        <taxon>Anaerocolumna</taxon>
    </lineage>
</organism>
<proteinExistence type="predicted"/>
<evidence type="ECO:0000256" key="1">
    <source>
        <dbReference type="SAM" id="Phobius"/>
    </source>
</evidence>
<sequence length="150" mass="18003">MASIFKKLISKELGENNYNKYFFVCQKSIQNKAFDSKEIYNDIYEHLKNKDRIVIKKMQERLNDTMFLAMRICKTYFFSFLFFIGAIFYILTKDIQPLITFLSILLMSFCFIGKTYQFIVNKYCFIDAQIVLVYKTVLDRILLINEREHS</sequence>
<evidence type="ECO:0000313" key="3">
    <source>
        <dbReference type="Proteomes" id="UP000464314"/>
    </source>
</evidence>
<feature type="transmembrane region" description="Helical" evidence="1">
    <location>
        <begin position="98"/>
        <end position="116"/>
    </location>
</feature>
<accession>A0A6P1TN10</accession>
<reference evidence="2 3" key="1">
    <citation type="submission" date="2020-01" db="EMBL/GenBank/DDBJ databases">
        <title>Genome analysis of Anaerocolumna sp. CBA3638.</title>
        <authorList>
            <person name="Kim J."/>
            <person name="Roh S.W."/>
        </authorList>
    </citation>
    <scope>NUCLEOTIDE SEQUENCE [LARGE SCALE GENOMIC DNA]</scope>
    <source>
        <strain evidence="2 3">CBA3638</strain>
    </source>
</reference>
<dbReference type="RefSeq" id="WP_161838052.1">
    <property type="nucleotide sequence ID" value="NZ_CP048000.1"/>
</dbReference>
<keyword evidence="3" id="KW-1185">Reference proteome</keyword>
<dbReference type="KEGG" id="anr:Ana3638_10955"/>
<keyword evidence="1" id="KW-0812">Transmembrane</keyword>